<accession>A0A0A0K143</accession>
<reference evidence="2 3" key="2">
    <citation type="journal article" date="2009" name="PLoS ONE">
        <title>An integrated genetic and cytogenetic map of the cucumber genome.</title>
        <authorList>
            <person name="Ren Y."/>
            <person name="Zhang Z."/>
            <person name="Liu J."/>
            <person name="Staub J.E."/>
            <person name="Han Y."/>
            <person name="Cheng Z."/>
            <person name="Li X."/>
            <person name="Lu J."/>
            <person name="Miao H."/>
            <person name="Kang H."/>
            <person name="Xie B."/>
            <person name="Gu X."/>
            <person name="Wang X."/>
            <person name="Du Y."/>
            <person name="Jin W."/>
            <person name="Huang S."/>
        </authorList>
    </citation>
    <scope>NUCLEOTIDE SEQUENCE [LARGE SCALE GENOMIC DNA]</scope>
    <source>
        <strain evidence="3">cv. 9930</strain>
    </source>
</reference>
<evidence type="ECO:0000256" key="1">
    <source>
        <dbReference type="SAM" id="Phobius"/>
    </source>
</evidence>
<reference evidence="2 3" key="4">
    <citation type="journal article" date="2011" name="BMC Genomics">
        <title>RNA-Seq improves annotation of protein-coding genes in the cucumber genome.</title>
        <authorList>
            <person name="Li Z."/>
            <person name="Zhang Z."/>
            <person name="Yan P."/>
            <person name="Huang S."/>
            <person name="Fei Z."/>
            <person name="Lin K."/>
        </authorList>
    </citation>
    <scope>NUCLEOTIDE SEQUENCE [LARGE SCALE GENOMIC DNA]</scope>
    <source>
        <strain evidence="3">cv. 9930</strain>
    </source>
</reference>
<dbReference type="Proteomes" id="UP000029981">
    <property type="component" value="Chromosome 7"/>
</dbReference>
<evidence type="ECO:0000313" key="2">
    <source>
        <dbReference type="EMBL" id="KGN43410.1"/>
    </source>
</evidence>
<name>A0A0A0K143_CUCSA</name>
<feature type="transmembrane region" description="Helical" evidence="1">
    <location>
        <begin position="12"/>
        <end position="35"/>
    </location>
</feature>
<dbReference type="EMBL" id="CM002928">
    <property type="protein sequence ID" value="KGN43410.1"/>
    <property type="molecule type" value="Genomic_DNA"/>
</dbReference>
<keyword evidence="1" id="KW-0812">Transmembrane</keyword>
<keyword evidence="3" id="KW-1185">Reference proteome</keyword>
<proteinExistence type="predicted"/>
<evidence type="ECO:0000313" key="3">
    <source>
        <dbReference type="Proteomes" id="UP000029981"/>
    </source>
</evidence>
<dbReference type="AlphaFoldDB" id="A0A0A0K143"/>
<keyword evidence="1" id="KW-1133">Transmembrane helix</keyword>
<keyword evidence="1" id="KW-0472">Membrane</keyword>
<protein>
    <submittedName>
        <fullName evidence="2">Uncharacterized protein</fullName>
    </submittedName>
</protein>
<dbReference type="Gramene" id="KGN43410">
    <property type="protein sequence ID" value="KGN43410"/>
    <property type="gene ID" value="Csa_7G031710"/>
</dbReference>
<reference evidence="2 3" key="1">
    <citation type="journal article" date="2009" name="Nat. Genet.">
        <title>The genome of the cucumber, Cucumis sativus L.</title>
        <authorList>
            <person name="Huang S."/>
            <person name="Li R."/>
            <person name="Zhang Z."/>
            <person name="Li L."/>
            <person name="Gu X."/>
            <person name="Fan W."/>
            <person name="Lucas W.J."/>
            <person name="Wang X."/>
            <person name="Xie B."/>
            <person name="Ni P."/>
            <person name="Ren Y."/>
            <person name="Zhu H."/>
            <person name="Li J."/>
            <person name="Lin K."/>
            <person name="Jin W."/>
            <person name="Fei Z."/>
            <person name="Li G."/>
            <person name="Staub J."/>
            <person name="Kilian A."/>
            <person name="van der Vossen E.A."/>
            <person name="Wu Y."/>
            <person name="Guo J."/>
            <person name="He J."/>
            <person name="Jia Z."/>
            <person name="Ren Y."/>
            <person name="Tian G."/>
            <person name="Lu Y."/>
            <person name="Ruan J."/>
            <person name="Qian W."/>
            <person name="Wang M."/>
            <person name="Huang Q."/>
            <person name="Li B."/>
            <person name="Xuan Z."/>
            <person name="Cao J."/>
            <person name="Asan"/>
            <person name="Wu Z."/>
            <person name="Zhang J."/>
            <person name="Cai Q."/>
            <person name="Bai Y."/>
            <person name="Zhao B."/>
            <person name="Han Y."/>
            <person name="Li Y."/>
            <person name="Li X."/>
            <person name="Wang S."/>
            <person name="Shi Q."/>
            <person name="Liu S."/>
            <person name="Cho W.K."/>
            <person name="Kim J.Y."/>
            <person name="Xu Y."/>
            <person name="Heller-Uszynska K."/>
            <person name="Miao H."/>
            <person name="Cheng Z."/>
            <person name="Zhang S."/>
            <person name="Wu J."/>
            <person name="Yang Y."/>
            <person name="Kang H."/>
            <person name="Li M."/>
            <person name="Liang H."/>
            <person name="Ren X."/>
            <person name="Shi Z."/>
            <person name="Wen M."/>
            <person name="Jian M."/>
            <person name="Yang H."/>
            <person name="Zhang G."/>
            <person name="Yang Z."/>
            <person name="Chen R."/>
            <person name="Liu S."/>
            <person name="Li J."/>
            <person name="Ma L."/>
            <person name="Liu H."/>
            <person name="Zhou Y."/>
            <person name="Zhao J."/>
            <person name="Fang X."/>
            <person name="Li G."/>
            <person name="Fang L."/>
            <person name="Li Y."/>
            <person name="Liu D."/>
            <person name="Zheng H."/>
            <person name="Zhang Y."/>
            <person name="Qin N."/>
            <person name="Li Z."/>
            <person name="Yang G."/>
            <person name="Yang S."/>
            <person name="Bolund L."/>
            <person name="Kristiansen K."/>
            <person name="Zheng H."/>
            <person name="Li S."/>
            <person name="Zhang X."/>
            <person name="Yang H."/>
            <person name="Wang J."/>
            <person name="Sun R."/>
            <person name="Zhang B."/>
            <person name="Jiang S."/>
            <person name="Wang J."/>
            <person name="Du Y."/>
            <person name="Li S."/>
        </authorList>
    </citation>
    <scope>NUCLEOTIDE SEQUENCE [LARGE SCALE GENOMIC DNA]</scope>
    <source>
        <strain evidence="3">cv. 9930</strain>
    </source>
</reference>
<reference evidence="2 3" key="3">
    <citation type="journal article" date="2010" name="BMC Genomics">
        <title>Transcriptome sequencing and comparative analysis of cucumber flowers with different sex types.</title>
        <authorList>
            <person name="Guo S."/>
            <person name="Zheng Y."/>
            <person name="Joung J.G."/>
            <person name="Liu S."/>
            <person name="Zhang Z."/>
            <person name="Crasta O.R."/>
            <person name="Sobral B.W."/>
            <person name="Xu Y."/>
            <person name="Huang S."/>
            <person name="Fei Z."/>
        </authorList>
    </citation>
    <scope>NUCLEOTIDE SEQUENCE [LARGE SCALE GENOMIC DNA]</scope>
    <source>
        <strain evidence="3">cv. 9930</strain>
    </source>
</reference>
<sequence>MYQRLQIYCITLFNMFGCICVTNYIVITLFVQYGLAFNRHLVSNAMKRIGQMRDESRITKATINENAINVINMLNLCSMYSQLNQCSASRFKVTWFRLLGLDYVSQCNLKAFSGTN</sequence>
<organism evidence="2 3">
    <name type="scientific">Cucumis sativus</name>
    <name type="common">Cucumber</name>
    <dbReference type="NCBI Taxonomy" id="3659"/>
    <lineage>
        <taxon>Eukaryota</taxon>
        <taxon>Viridiplantae</taxon>
        <taxon>Streptophyta</taxon>
        <taxon>Embryophyta</taxon>
        <taxon>Tracheophyta</taxon>
        <taxon>Spermatophyta</taxon>
        <taxon>Magnoliopsida</taxon>
        <taxon>eudicotyledons</taxon>
        <taxon>Gunneridae</taxon>
        <taxon>Pentapetalae</taxon>
        <taxon>rosids</taxon>
        <taxon>fabids</taxon>
        <taxon>Cucurbitales</taxon>
        <taxon>Cucurbitaceae</taxon>
        <taxon>Benincaseae</taxon>
        <taxon>Cucumis</taxon>
    </lineage>
</organism>
<gene>
    <name evidence="2" type="ORF">Csa_7G031710</name>
</gene>